<comment type="caution">
    <text evidence="1">The sequence shown here is derived from an EMBL/GenBank/DDBJ whole genome shotgun (WGS) entry which is preliminary data.</text>
</comment>
<dbReference type="AlphaFoldDB" id="A0A5B7EBJ3"/>
<evidence type="ECO:0000313" key="2">
    <source>
        <dbReference type="Proteomes" id="UP000324222"/>
    </source>
</evidence>
<organism evidence="1 2">
    <name type="scientific">Portunus trituberculatus</name>
    <name type="common">Swimming crab</name>
    <name type="synonym">Neptunus trituberculatus</name>
    <dbReference type="NCBI Taxonomy" id="210409"/>
    <lineage>
        <taxon>Eukaryota</taxon>
        <taxon>Metazoa</taxon>
        <taxon>Ecdysozoa</taxon>
        <taxon>Arthropoda</taxon>
        <taxon>Crustacea</taxon>
        <taxon>Multicrustacea</taxon>
        <taxon>Malacostraca</taxon>
        <taxon>Eumalacostraca</taxon>
        <taxon>Eucarida</taxon>
        <taxon>Decapoda</taxon>
        <taxon>Pleocyemata</taxon>
        <taxon>Brachyura</taxon>
        <taxon>Eubrachyura</taxon>
        <taxon>Portunoidea</taxon>
        <taxon>Portunidae</taxon>
        <taxon>Portuninae</taxon>
        <taxon>Portunus</taxon>
    </lineage>
</organism>
<keyword evidence="2" id="KW-1185">Reference proteome</keyword>
<evidence type="ECO:0000313" key="1">
    <source>
        <dbReference type="EMBL" id="MPC31512.1"/>
    </source>
</evidence>
<sequence length="77" mass="8364">MLHIPVTCLALPCHSFPRQYTSPLTPAGGRGHPTYTCTSLVYHTFTAKTLSAPPSPPLSTSPPRRPLLPALCSFTFR</sequence>
<proteinExistence type="predicted"/>
<dbReference type="EMBL" id="VSRR010002451">
    <property type="protein sequence ID" value="MPC31512.1"/>
    <property type="molecule type" value="Genomic_DNA"/>
</dbReference>
<accession>A0A5B7EBJ3</accession>
<name>A0A5B7EBJ3_PORTR</name>
<dbReference type="Proteomes" id="UP000324222">
    <property type="component" value="Unassembled WGS sequence"/>
</dbReference>
<protein>
    <submittedName>
        <fullName evidence="1">Uncharacterized protein</fullName>
    </submittedName>
</protein>
<gene>
    <name evidence="1" type="ORF">E2C01_024804</name>
</gene>
<reference evidence="1 2" key="1">
    <citation type="submission" date="2019-05" db="EMBL/GenBank/DDBJ databases">
        <title>Another draft genome of Portunus trituberculatus and its Hox gene families provides insights of decapod evolution.</title>
        <authorList>
            <person name="Jeong J.-H."/>
            <person name="Song I."/>
            <person name="Kim S."/>
            <person name="Choi T."/>
            <person name="Kim D."/>
            <person name="Ryu S."/>
            <person name="Kim W."/>
        </authorList>
    </citation>
    <scope>NUCLEOTIDE SEQUENCE [LARGE SCALE GENOMIC DNA]</scope>
    <source>
        <tissue evidence="1">Muscle</tissue>
    </source>
</reference>